<evidence type="ECO:0000313" key="1">
    <source>
        <dbReference type="EMBL" id="MDF3293354.1"/>
    </source>
</evidence>
<gene>
    <name evidence="1" type="ORF">P3G67_29930</name>
</gene>
<dbReference type="RefSeq" id="WP_276096281.1">
    <property type="nucleotide sequence ID" value="NZ_JARJBC010000025.1"/>
</dbReference>
<accession>A0ABT5ZU45</accession>
<dbReference type="Proteomes" id="UP001216579">
    <property type="component" value="Unassembled WGS sequence"/>
</dbReference>
<organism evidence="1 2">
    <name type="scientific">Streptomyces silvisoli</name>
    <dbReference type="NCBI Taxonomy" id="3034235"/>
    <lineage>
        <taxon>Bacteria</taxon>
        <taxon>Bacillati</taxon>
        <taxon>Actinomycetota</taxon>
        <taxon>Actinomycetes</taxon>
        <taxon>Kitasatosporales</taxon>
        <taxon>Streptomycetaceae</taxon>
        <taxon>Streptomyces</taxon>
    </lineage>
</organism>
<protein>
    <recommendedName>
        <fullName evidence="3">Transposase</fullName>
    </recommendedName>
</protein>
<dbReference type="EMBL" id="JARJBC010000025">
    <property type="protein sequence ID" value="MDF3293354.1"/>
    <property type="molecule type" value="Genomic_DNA"/>
</dbReference>
<evidence type="ECO:0000313" key="2">
    <source>
        <dbReference type="Proteomes" id="UP001216579"/>
    </source>
</evidence>
<keyword evidence="2" id="KW-1185">Reference proteome</keyword>
<name>A0ABT5ZU45_9ACTN</name>
<proteinExistence type="predicted"/>
<reference evidence="1 2" key="1">
    <citation type="submission" date="2023-03" db="EMBL/GenBank/DDBJ databases">
        <title>Draft genome sequence of Streptomyces sp. RB6PN23 isolated from peat swamp forest in Thailand.</title>
        <authorList>
            <person name="Klaysubun C."/>
            <person name="Duangmal K."/>
        </authorList>
    </citation>
    <scope>NUCLEOTIDE SEQUENCE [LARGE SCALE GENOMIC DNA]</scope>
    <source>
        <strain evidence="1 2">RB6PN23</strain>
    </source>
</reference>
<sequence>MSEVHRFIAVEKALYPVALLCHVLAVARSSLHAWLEAKGVRRPRERADDALAHEITVIHLASKGAYGCPTRAR</sequence>
<comment type="caution">
    <text evidence="1">The sequence shown here is derived from an EMBL/GenBank/DDBJ whole genome shotgun (WGS) entry which is preliminary data.</text>
</comment>
<evidence type="ECO:0008006" key="3">
    <source>
        <dbReference type="Google" id="ProtNLM"/>
    </source>
</evidence>